<dbReference type="SUPFAM" id="SSF48726">
    <property type="entry name" value="Immunoglobulin"/>
    <property type="match status" value="1"/>
</dbReference>
<dbReference type="PROSITE" id="PS50835">
    <property type="entry name" value="IG_LIKE"/>
    <property type="match status" value="1"/>
</dbReference>
<dbReference type="InterPro" id="IPR013106">
    <property type="entry name" value="Ig_V-set"/>
</dbReference>
<dbReference type="PANTHER" id="PTHR19367:SF18">
    <property type="entry name" value="T CELL RECEPTOR ALPHA VARIABLE 16"/>
    <property type="match status" value="1"/>
</dbReference>
<dbReference type="AlphaFoldDB" id="A0AAY4ACP4"/>
<evidence type="ECO:0000256" key="6">
    <source>
        <dbReference type="SAM" id="SignalP"/>
    </source>
</evidence>
<dbReference type="PANTHER" id="PTHR19367">
    <property type="entry name" value="T-CELL RECEPTOR ALPHA CHAIN V REGION"/>
    <property type="match status" value="1"/>
</dbReference>
<evidence type="ECO:0000256" key="4">
    <source>
        <dbReference type="ARBA" id="ARBA00023319"/>
    </source>
</evidence>
<dbReference type="InterPro" id="IPR007110">
    <property type="entry name" value="Ig-like_dom"/>
</dbReference>
<dbReference type="InterPro" id="IPR051287">
    <property type="entry name" value="TCR_variable_region"/>
</dbReference>
<dbReference type="GO" id="GO:0042101">
    <property type="term" value="C:T cell receptor complex"/>
    <property type="evidence" value="ECO:0007669"/>
    <property type="project" value="UniProtKB-KW"/>
</dbReference>
<proteinExistence type="predicted"/>
<dbReference type="Proteomes" id="UP000694580">
    <property type="component" value="Chromosome 4"/>
</dbReference>
<organism evidence="8 9">
    <name type="scientific">Denticeps clupeoides</name>
    <name type="common">denticle herring</name>
    <dbReference type="NCBI Taxonomy" id="299321"/>
    <lineage>
        <taxon>Eukaryota</taxon>
        <taxon>Metazoa</taxon>
        <taxon>Chordata</taxon>
        <taxon>Craniata</taxon>
        <taxon>Vertebrata</taxon>
        <taxon>Euteleostomi</taxon>
        <taxon>Actinopterygii</taxon>
        <taxon>Neopterygii</taxon>
        <taxon>Teleostei</taxon>
        <taxon>Clupei</taxon>
        <taxon>Clupeiformes</taxon>
        <taxon>Denticipitoidei</taxon>
        <taxon>Denticipitidae</taxon>
        <taxon>Denticeps</taxon>
    </lineage>
</organism>
<name>A0AAY4ACP4_9TELE</name>
<evidence type="ECO:0000313" key="9">
    <source>
        <dbReference type="Proteomes" id="UP000694580"/>
    </source>
</evidence>
<feature type="signal peptide" evidence="6">
    <location>
        <begin position="1"/>
        <end position="15"/>
    </location>
</feature>
<dbReference type="InterPro" id="IPR013783">
    <property type="entry name" value="Ig-like_fold"/>
</dbReference>
<keyword evidence="5" id="KW-0391">Immunity</keyword>
<evidence type="ECO:0000256" key="2">
    <source>
        <dbReference type="ARBA" id="ARBA00023130"/>
    </source>
</evidence>
<evidence type="ECO:0000256" key="1">
    <source>
        <dbReference type="ARBA" id="ARBA00022729"/>
    </source>
</evidence>
<dbReference type="SMART" id="SM00409">
    <property type="entry name" value="IG"/>
    <property type="match status" value="1"/>
</dbReference>
<accession>A0AAY4ACP4</accession>
<dbReference type="GO" id="GO:0002250">
    <property type="term" value="P:adaptive immune response"/>
    <property type="evidence" value="ECO:0007669"/>
    <property type="project" value="UniProtKB-KW"/>
</dbReference>
<keyword evidence="9" id="KW-1185">Reference proteome</keyword>
<evidence type="ECO:0000256" key="5">
    <source>
        <dbReference type="ARBA" id="ARBA00043266"/>
    </source>
</evidence>
<evidence type="ECO:0000313" key="8">
    <source>
        <dbReference type="Ensembl" id="ENSDCDP00010006722.1"/>
    </source>
</evidence>
<reference evidence="8" key="3">
    <citation type="submission" date="2025-09" db="UniProtKB">
        <authorList>
            <consortium name="Ensembl"/>
        </authorList>
    </citation>
    <scope>IDENTIFICATION</scope>
</reference>
<keyword evidence="3" id="KW-0675">Receptor</keyword>
<dbReference type="GeneTree" id="ENSGT01030000234557"/>
<keyword evidence="4" id="KW-0393">Immunoglobulin domain</keyword>
<feature type="domain" description="Ig-like" evidence="7">
    <location>
        <begin position="16"/>
        <end position="110"/>
    </location>
</feature>
<dbReference type="Gene3D" id="2.60.40.10">
    <property type="entry name" value="Immunoglobulins"/>
    <property type="match status" value="1"/>
</dbReference>
<reference evidence="8 9" key="1">
    <citation type="submission" date="2020-06" db="EMBL/GenBank/DDBJ databases">
        <authorList>
            <consortium name="Wellcome Sanger Institute Data Sharing"/>
        </authorList>
    </citation>
    <scope>NUCLEOTIDE SEQUENCE [LARGE SCALE GENOMIC DNA]</scope>
</reference>
<evidence type="ECO:0000259" key="7">
    <source>
        <dbReference type="PROSITE" id="PS50835"/>
    </source>
</evidence>
<dbReference type="InterPro" id="IPR036179">
    <property type="entry name" value="Ig-like_dom_sf"/>
</dbReference>
<reference evidence="8" key="2">
    <citation type="submission" date="2025-08" db="UniProtKB">
        <authorList>
            <consortium name="Ensembl"/>
        </authorList>
    </citation>
    <scope>IDENTIFICATION</scope>
</reference>
<keyword evidence="1 6" id="KW-0732">Signal</keyword>
<feature type="chain" id="PRO_5044348533" description="Ig-like domain-containing protein" evidence="6">
    <location>
        <begin position="16"/>
        <end position="134"/>
    </location>
</feature>
<dbReference type="InterPro" id="IPR003599">
    <property type="entry name" value="Ig_sub"/>
</dbReference>
<sequence>MHIFFILLFCLGCRGEESVIQPEEKIIRTEGGLVTLSCKYTTSSSNPYLFWYIQRTNDIPRFILSRYRYGSGENGTEFHERFYSKLNFSASSVPLTIQNLQVSDSAVYYCALRTILLWNDVYGDCYGDKHKHSI</sequence>
<dbReference type="Pfam" id="PF07686">
    <property type="entry name" value="V-set"/>
    <property type="match status" value="1"/>
</dbReference>
<dbReference type="SMART" id="SM00406">
    <property type="entry name" value="IGv"/>
    <property type="match status" value="1"/>
</dbReference>
<keyword evidence="5" id="KW-1279">T cell receptor</keyword>
<dbReference type="Ensembl" id="ENSDCDT00010006950.1">
    <property type="protein sequence ID" value="ENSDCDP00010006722.1"/>
    <property type="gene ID" value="ENSDCDG00010002890.1"/>
</dbReference>
<evidence type="ECO:0000256" key="3">
    <source>
        <dbReference type="ARBA" id="ARBA00023170"/>
    </source>
</evidence>
<protein>
    <recommendedName>
        <fullName evidence="7">Ig-like domain-containing protein</fullName>
    </recommendedName>
</protein>
<keyword evidence="2" id="KW-1064">Adaptive immunity</keyword>